<sequence>MDEKALEDLLDSTLSEFTDESNESKNHGSAQEASKQPPLHGSEEYKHAIRAEVCGKFTALMSIFLSDVRLEEDFLKEFQGMADKQLGLLQRACEEGKCTTQNFQQGEDLAEDALSSAVKETVELLKSGSSGSAEMNEQEILQKFTEQLQGFDNDPNMQGVMEGMMQQLLSKEFLYEPLQEIAAKYPDWLAKNKGVIPTEEYEKYSEQFGIIQEICRCYDAEPENVEKIVELMQKMQRCGQPPSEIVKEIGGDLELDENGLPRGLAGTDCNIM</sequence>
<dbReference type="GO" id="GO:0033328">
    <property type="term" value="F:peroxisome membrane targeting sequence binding"/>
    <property type="evidence" value="ECO:0007669"/>
    <property type="project" value="TreeGrafter"/>
</dbReference>
<dbReference type="GO" id="GO:0005778">
    <property type="term" value="C:peroxisomal membrane"/>
    <property type="evidence" value="ECO:0007669"/>
    <property type="project" value="TreeGrafter"/>
</dbReference>
<proteinExistence type="predicted"/>
<evidence type="ECO:0008006" key="3">
    <source>
        <dbReference type="Google" id="ProtNLM"/>
    </source>
</evidence>
<dbReference type="PANTHER" id="PTHR12774:SF2">
    <property type="entry name" value="PEROXISOMAL BIOGENESIS FACTOR 19"/>
    <property type="match status" value="1"/>
</dbReference>
<protein>
    <recommendedName>
        <fullName evidence="3">Peroxin-19</fullName>
    </recommendedName>
</protein>
<organism evidence="2">
    <name type="scientific">Guillardia theta</name>
    <name type="common">Cryptophyte</name>
    <name type="synonym">Cryptomonas phi</name>
    <dbReference type="NCBI Taxonomy" id="55529"/>
    <lineage>
        <taxon>Eukaryota</taxon>
        <taxon>Cryptophyceae</taxon>
        <taxon>Pyrenomonadales</taxon>
        <taxon>Geminigeraceae</taxon>
        <taxon>Guillardia</taxon>
    </lineage>
</organism>
<dbReference type="InterPro" id="IPR038322">
    <property type="entry name" value="Pex19_C_sf"/>
</dbReference>
<evidence type="ECO:0000256" key="1">
    <source>
        <dbReference type="SAM" id="MobiDB-lite"/>
    </source>
</evidence>
<accession>A0A7S4PLS6</accession>
<dbReference type="InterPro" id="IPR006708">
    <property type="entry name" value="Pex19"/>
</dbReference>
<name>A0A7S4PLS6_GUITH</name>
<dbReference type="Pfam" id="PF04614">
    <property type="entry name" value="Pex19"/>
    <property type="match status" value="1"/>
</dbReference>
<dbReference type="GO" id="GO:0045046">
    <property type="term" value="P:protein import into peroxisome membrane"/>
    <property type="evidence" value="ECO:0007669"/>
    <property type="project" value="TreeGrafter"/>
</dbReference>
<dbReference type="AlphaFoldDB" id="A0A7S4PLS6"/>
<dbReference type="Gene3D" id="1.20.120.900">
    <property type="entry name" value="Pex19, mPTS binding domain"/>
    <property type="match status" value="1"/>
</dbReference>
<feature type="region of interest" description="Disordered" evidence="1">
    <location>
        <begin position="12"/>
        <end position="40"/>
    </location>
</feature>
<dbReference type="PANTHER" id="PTHR12774">
    <property type="entry name" value="PEROXISOMAL BIOGENESIS FACTOR 19"/>
    <property type="match status" value="1"/>
</dbReference>
<reference evidence="2" key="1">
    <citation type="submission" date="2021-01" db="EMBL/GenBank/DDBJ databases">
        <authorList>
            <person name="Corre E."/>
            <person name="Pelletier E."/>
            <person name="Niang G."/>
            <person name="Scheremetjew M."/>
            <person name="Finn R."/>
            <person name="Kale V."/>
            <person name="Holt S."/>
            <person name="Cochrane G."/>
            <person name="Meng A."/>
            <person name="Brown T."/>
            <person name="Cohen L."/>
        </authorList>
    </citation>
    <scope>NUCLEOTIDE SEQUENCE</scope>
    <source>
        <strain evidence="2">CCMP 2712</strain>
    </source>
</reference>
<evidence type="ECO:0000313" key="2">
    <source>
        <dbReference type="EMBL" id="CAE2339319.1"/>
    </source>
</evidence>
<dbReference type="EMBL" id="HBKN01048806">
    <property type="protein sequence ID" value="CAE2339319.1"/>
    <property type="molecule type" value="Transcribed_RNA"/>
</dbReference>
<gene>
    <name evidence="2" type="ORF">GTHE00462_LOCUS38161</name>
</gene>